<proteinExistence type="predicted"/>
<dbReference type="InterPro" id="IPR003610">
    <property type="entry name" value="CBM5/12"/>
</dbReference>
<name>A0A1T4VP38_9GAMM</name>
<dbReference type="AlphaFoldDB" id="A0A1T4VP38"/>
<dbReference type="Pfam" id="PF02839">
    <property type="entry name" value="CBM_5_12"/>
    <property type="match status" value="2"/>
</dbReference>
<dbReference type="PANTHER" id="PTHR22595">
    <property type="entry name" value="CHITINASE-RELATED"/>
    <property type="match status" value="1"/>
</dbReference>
<dbReference type="SUPFAM" id="SSF51055">
    <property type="entry name" value="Carbohydrate binding domain"/>
    <property type="match status" value="2"/>
</dbReference>
<keyword evidence="3" id="KW-1015">Disulfide bond</keyword>
<dbReference type="Pfam" id="PF00182">
    <property type="entry name" value="Glyco_hydro_19"/>
    <property type="match status" value="1"/>
</dbReference>
<dbReference type="RefSeq" id="WP_425291248.1">
    <property type="nucleotide sequence ID" value="NZ_FUXU01000088.1"/>
</dbReference>
<dbReference type="CDD" id="cd00325">
    <property type="entry name" value="chitinase_GH19"/>
    <property type="match status" value="1"/>
</dbReference>
<evidence type="ECO:0000259" key="6">
    <source>
        <dbReference type="SMART" id="SM00495"/>
    </source>
</evidence>
<reference evidence="8" key="1">
    <citation type="submission" date="2017-02" db="EMBL/GenBank/DDBJ databases">
        <authorList>
            <person name="Varghese N."/>
            <person name="Submissions S."/>
        </authorList>
    </citation>
    <scope>NUCLEOTIDE SEQUENCE [LARGE SCALE GENOMIC DNA]</scope>
    <source>
        <strain evidence="8">DSM 22720</strain>
    </source>
</reference>
<dbReference type="GO" id="GO:0006952">
    <property type="term" value="P:defense response"/>
    <property type="evidence" value="ECO:0007669"/>
    <property type="project" value="UniProtKB-KW"/>
</dbReference>
<evidence type="ECO:0000256" key="3">
    <source>
        <dbReference type="ARBA" id="ARBA00023157"/>
    </source>
</evidence>
<feature type="domain" description="Chitin-binding type-3" evidence="6">
    <location>
        <begin position="664"/>
        <end position="709"/>
    </location>
</feature>
<dbReference type="Proteomes" id="UP000190162">
    <property type="component" value="Unassembled WGS sequence"/>
</dbReference>
<keyword evidence="1" id="KW-0378">Hydrolase</keyword>
<feature type="compositionally biased region" description="Pro residues" evidence="4">
    <location>
        <begin position="641"/>
        <end position="661"/>
    </location>
</feature>
<dbReference type="SMART" id="SM00495">
    <property type="entry name" value="ChtBD3"/>
    <property type="match status" value="2"/>
</dbReference>
<protein>
    <submittedName>
        <fullName evidence="7">Chitodextrinase</fullName>
    </submittedName>
</protein>
<dbReference type="CDD" id="cd12215">
    <property type="entry name" value="ChiC_BD"/>
    <property type="match status" value="2"/>
</dbReference>
<dbReference type="InterPro" id="IPR000726">
    <property type="entry name" value="Glyco_hydro_19_cat"/>
</dbReference>
<feature type="signal peptide" evidence="5">
    <location>
        <begin position="1"/>
        <end position="19"/>
    </location>
</feature>
<dbReference type="GO" id="GO:0030246">
    <property type="term" value="F:carbohydrate binding"/>
    <property type="evidence" value="ECO:0007669"/>
    <property type="project" value="InterPro"/>
</dbReference>
<feature type="chain" id="PRO_5012707530" evidence="5">
    <location>
        <begin position="20"/>
        <end position="709"/>
    </location>
</feature>
<keyword evidence="5" id="KW-0732">Signal</keyword>
<dbReference type="Gene3D" id="3.30.20.10">
    <property type="entry name" value="Endochitinase, domain 2"/>
    <property type="match status" value="1"/>
</dbReference>
<keyword evidence="2" id="KW-0611">Plant defense</keyword>
<dbReference type="Gene3D" id="2.10.10.20">
    <property type="entry name" value="Carbohydrate-binding module superfamily 5/12"/>
    <property type="match status" value="2"/>
</dbReference>
<dbReference type="GO" id="GO:0016998">
    <property type="term" value="P:cell wall macromolecule catabolic process"/>
    <property type="evidence" value="ECO:0007669"/>
    <property type="project" value="InterPro"/>
</dbReference>
<accession>A0A1T4VP38</accession>
<dbReference type="InterPro" id="IPR036573">
    <property type="entry name" value="CBM_sf_5/12"/>
</dbReference>
<feature type="region of interest" description="Disordered" evidence="4">
    <location>
        <begin position="628"/>
        <end position="667"/>
    </location>
</feature>
<dbReference type="InterPro" id="IPR013783">
    <property type="entry name" value="Ig-like_fold"/>
</dbReference>
<dbReference type="Gene3D" id="2.60.40.10">
    <property type="entry name" value="Immunoglobulins"/>
    <property type="match status" value="2"/>
</dbReference>
<organism evidence="7 8">
    <name type="scientific">Enterovibrio nigricans DSM 22720</name>
    <dbReference type="NCBI Taxonomy" id="1121868"/>
    <lineage>
        <taxon>Bacteria</taxon>
        <taxon>Pseudomonadati</taxon>
        <taxon>Pseudomonadota</taxon>
        <taxon>Gammaproteobacteria</taxon>
        <taxon>Vibrionales</taxon>
        <taxon>Vibrionaceae</taxon>
        <taxon>Enterovibrio</taxon>
    </lineage>
</organism>
<dbReference type="GO" id="GO:0005576">
    <property type="term" value="C:extracellular region"/>
    <property type="evidence" value="ECO:0007669"/>
    <property type="project" value="InterPro"/>
</dbReference>
<dbReference type="PANTHER" id="PTHR22595:SF79">
    <property type="entry name" value="CHITINASE 12"/>
    <property type="match status" value="1"/>
</dbReference>
<evidence type="ECO:0000313" key="8">
    <source>
        <dbReference type="Proteomes" id="UP000190162"/>
    </source>
</evidence>
<evidence type="ECO:0000256" key="4">
    <source>
        <dbReference type="SAM" id="MobiDB-lite"/>
    </source>
</evidence>
<evidence type="ECO:0000256" key="1">
    <source>
        <dbReference type="ARBA" id="ARBA00022801"/>
    </source>
</evidence>
<dbReference type="GO" id="GO:0004568">
    <property type="term" value="F:chitinase activity"/>
    <property type="evidence" value="ECO:0007669"/>
    <property type="project" value="InterPro"/>
</dbReference>
<gene>
    <name evidence="7" type="ORF">SAMN02745132_04136</name>
</gene>
<dbReference type="InterPro" id="IPR023346">
    <property type="entry name" value="Lysozyme-like_dom_sf"/>
</dbReference>
<evidence type="ECO:0000256" key="5">
    <source>
        <dbReference type="SAM" id="SignalP"/>
    </source>
</evidence>
<dbReference type="GO" id="GO:0005975">
    <property type="term" value="P:carbohydrate metabolic process"/>
    <property type="evidence" value="ECO:0007669"/>
    <property type="project" value="InterPro"/>
</dbReference>
<dbReference type="Gene3D" id="1.10.530.10">
    <property type="match status" value="1"/>
</dbReference>
<keyword evidence="8" id="KW-1185">Reference proteome</keyword>
<dbReference type="SUPFAM" id="SSF53955">
    <property type="entry name" value="Lysozyme-like"/>
    <property type="match status" value="1"/>
</dbReference>
<dbReference type="InterPro" id="IPR032179">
    <property type="entry name" value="Cry22Aa_Ig-like"/>
</dbReference>
<evidence type="ECO:0000313" key="7">
    <source>
        <dbReference type="EMBL" id="SKA66734.1"/>
    </source>
</evidence>
<dbReference type="Pfam" id="PF16403">
    <property type="entry name" value="Bact_surface_Ig-like"/>
    <property type="match status" value="2"/>
</dbReference>
<dbReference type="GO" id="GO:0006032">
    <property type="term" value="P:chitin catabolic process"/>
    <property type="evidence" value="ECO:0007669"/>
    <property type="project" value="InterPro"/>
</dbReference>
<sequence>MKHSVLASAIFSASFLAQAGVTMNPQPDPDNPGGYVLLRSEVQAAESAKVTDPMYDVWAQALRTQPNTVVDAIHPGLATNPVNVKRAERVFSSSDWAFLTQMAAPEYTYARFLKAIGKFPAFCGDYTDGRDADAICKKSIITAFAHFAQETGGHIAVDNVWDNPLALEEWQQALVHVREMGWSEGQEGYTTGCGQNDWQNARWPCAPGQGYFGRGAKQLSYHFNYGPFSEVMFDGDATVLLNNPALVADSWLNLASAIWFFLTPQAPKPAMLHVIDRTWSPSQRETDAGIGYGFGTTINIINGGIECGEQNKDKGQPVNRIRYWEGLAAHYQIPIEADETNTCWQQTPYGSLNLNGATDVLYTNWEQDYTYTPDFPVSFQCKLVGYQTAYSALVPGDYEACVTNKYGSHQGYPSVRVIDDGVPVTGKPVINGVDSTRVRQNAVFNPMNGVSASDKEDGNLTTSIVVEGTVDTTRLGTTGLVYTVSDLDNNVTTANRTVEVFSDKPVFVGVGNVTIKVGTAFNALNGVSASDTEDGNLTAAIKVSGQVDTATVGTYTLTYSVADSAGQTVSVPRTVDVTSDQVCTTAWDATSTYDTGDVVSHAGKTWKAGWWTQGQEPGTTGQWGVWTETSDSSCGGGAIPNPDPTPDPVPDPDPIPDPNPNPGDSTWDATTAYHGGDQVVINGVTYQAKYWTQGDDPTASGEWGPWQMM</sequence>
<dbReference type="EMBL" id="FUXU01000088">
    <property type="protein sequence ID" value="SKA66734.1"/>
    <property type="molecule type" value="Genomic_DNA"/>
</dbReference>
<feature type="domain" description="Chitin-binding type-3" evidence="6">
    <location>
        <begin position="584"/>
        <end position="629"/>
    </location>
</feature>
<evidence type="ECO:0000256" key="2">
    <source>
        <dbReference type="ARBA" id="ARBA00022821"/>
    </source>
</evidence>